<feature type="transmembrane region" description="Helical" evidence="6">
    <location>
        <begin position="280"/>
        <end position="306"/>
    </location>
</feature>
<dbReference type="Proteomes" id="UP001522450">
    <property type="component" value="Unassembled WGS sequence"/>
</dbReference>
<keyword evidence="2" id="KW-1003">Cell membrane</keyword>
<name>A0ABT0AUV4_9LACT</name>
<feature type="transmembrane region" description="Helical" evidence="6">
    <location>
        <begin position="318"/>
        <end position="338"/>
    </location>
</feature>
<keyword evidence="5 6" id="KW-0472">Membrane</keyword>
<dbReference type="Pfam" id="PF01943">
    <property type="entry name" value="Polysacc_synt"/>
    <property type="match status" value="1"/>
</dbReference>
<feature type="transmembrane region" description="Helical" evidence="6">
    <location>
        <begin position="12"/>
        <end position="33"/>
    </location>
</feature>
<feature type="transmembrane region" description="Helical" evidence="6">
    <location>
        <begin position="138"/>
        <end position="161"/>
    </location>
</feature>
<keyword evidence="4 6" id="KW-1133">Transmembrane helix</keyword>
<comment type="subcellular location">
    <subcellularLocation>
        <location evidence="1">Cell membrane</location>
        <topology evidence="1">Multi-pass membrane protein</topology>
    </subcellularLocation>
</comment>
<accession>A0ABT0AUV4</accession>
<organism evidence="7 8">
    <name type="scientific">Pseudolactococcus carnosus</name>
    <dbReference type="NCBI Taxonomy" id="2749961"/>
    <lineage>
        <taxon>Bacteria</taxon>
        <taxon>Bacillati</taxon>
        <taxon>Bacillota</taxon>
        <taxon>Bacilli</taxon>
        <taxon>Lactobacillales</taxon>
        <taxon>Streptococcaceae</taxon>
        <taxon>Pseudolactococcus</taxon>
    </lineage>
</organism>
<feature type="transmembrane region" description="Helical" evidence="6">
    <location>
        <begin position="167"/>
        <end position="185"/>
    </location>
</feature>
<dbReference type="PANTHER" id="PTHR30250:SF11">
    <property type="entry name" value="O-ANTIGEN TRANSPORTER-RELATED"/>
    <property type="match status" value="1"/>
</dbReference>
<feature type="transmembrane region" description="Helical" evidence="6">
    <location>
        <begin position="109"/>
        <end position="126"/>
    </location>
</feature>
<proteinExistence type="predicted"/>
<dbReference type="EMBL" id="JAAECS010000010">
    <property type="protein sequence ID" value="MCJ1990414.1"/>
    <property type="molecule type" value="Genomic_DNA"/>
</dbReference>
<feature type="transmembrane region" description="Helical" evidence="6">
    <location>
        <begin position="429"/>
        <end position="449"/>
    </location>
</feature>
<evidence type="ECO:0000256" key="6">
    <source>
        <dbReference type="SAM" id="Phobius"/>
    </source>
</evidence>
<gene>
    <name evidence="7" type="ORF">GYN21_09330</name>
</gene>
<reference evidence="7 8" key="1">
    <citation type="journal article" date="2022" name="Microbiol. Res.">
        <title>Comparative genome analysis, predicted lifestyle and antimicrobial strategies of Lactococcus carnosus and Lactococcus paracarnosus isolated from meat.</title>
        <authorList>
            <person name="Werum V."/>
            <person name="Ehrmann M."/>
            <person name="Vogel R."/>
            <person name="Hilgarth M."/>
        </authorList>
    </citation>
    <scope>NUCLEOTIDE SEQUENCE [LARGE SCALE GENOMIC DNA]</scope>
    <source>
        <strain evidence="7 8">TMW22177</strain>
    </source>
</reference>
<evidence type="ECO:0000256" key="1">
    <source>
        <dbReference type="ARBA" id="ARBA00004651"/>
    </source>
</evidence>
<protein>
    <submittedName>
        <fullName evidence="7">Oligosaccharide flippase family protein</fullName>
    </submittedName>
</protein>
<evidence type="ECO:0000256" key="2">
    <source>
        <dbReference type="ARBA" id="ARBA00022475"/>
    </source>
</evidence>
<dbReference type="InterPro" id="IPR050833">
    <property type="entry name" value="Poly_Biosynth_Transport"/>
</dbReference>
<dbReference type="PANTHER" id="PTHR30250">
    <property type="entry name" value="PST FAMILY PREDICTED COLANIC ACID TRANSPORTER"/>
    <property type="match status" value="1"/>
</dbReference>
<sequence>MKTILKSLAGNTLIFAIGNSVSILLTFVMVPFYTKILSPADFGISDILTTTTAMLVPLVSLNVFSAIFRFALDEENHIEIFTNGLLISLIGGFLSLVVSGILSLLGIKYSSLVGVYLGITLLLNLFQNFTRGINKVKSFAISGIIATLSNVLSNVILMWVFKFGLNGYLYSLIISALITTIFLFIDNKLYTYISLNKKSWSNTKDLLIYSIPMIPNSFAWWLTNDANKLIILAFVGPSANGIFAIANKIPTMVTTIFGMFSNAWQMTAVKEKEKSYTTELYSLTFNLMFGGILIINAIVVVLIQWFMGFYVSDKFYNAWKLVPILLMTSFFSNISAFFGTTYLVAKKTKGLFTTTIWGTTINIALSFVLVPLIGINGAAISGAVGFFIVSILRLKQTSEWIKIQIEWKLQGILILGYATLTVFEYINFSLIIIKVSIIMIMMIFLLRYIKRNQSRKGL</sequence>
<evidence type="ECO:0000256" key="3">
    <source>
        <dbReference type="ARBA" id="ARBA00022692"/>
    </source>
</evidence>
<comment type="caution">
    <text evidence="7">The sequence shown here is derived from an EMBL/GenBank/DDBJ whole genome shotgun (WGS) entry which is preliminary data.</text>
</comment>
<feature type="transmembrane region" description="Helical" evidence="6">
    <location>
        <begin position="206"/>
        <end position="223"/>
    </location>
</feature>
<evidence type="ECO:0000313" key="7">
    <source>
        <dbReference type="EMBL" id="MCJ1990414.1"/>
    </source>
</evidence>
<keyword evidence="3 6" id="KW-0812">Transmembrane</keyword>
<feature type="transmembrane region" description="Helical" evidence="6">
    <location>
        <begin position="84"/>
        <end position="103"/>
    </location>
</feature>
<evidence type="ECO:0000313" key="8">
    <source>
        <dbReference type="Proteomes" id="UP001522450"/>
    </source>
</evidence>
<dbReference type="RefSeq" id="WP_244034795.1">
    <property type="nucleotide sequence ID" value="NZ_JAAECS010000010.1"/>
</dbReference>
<keyword evidence="8" id="KW-1185">Reference proteome</keyword>
<evidence type="ECO:0000256" key="4">
    <source>
        <dbReference type="ARBA" id="ARBA00022989"/>
    </source>
</evidence>
<feature type="transmembrane region" description="Helical" evidence="6">
    <location>
        <begin position="53"/>
        <end position="72"/>
    </location>
</feature>
<feature type="transmembrane region" description="Helical" evidence="6">
    <location>
        <begin position="375"/>
        <end position="394"/>
    </location>
</feature>
<evidence type="ECO:0000256" key="5">
    <source>
        <dbReference type="ARBA" id="ARBA00023136"/>
    </source>
</evidence>
<dbReference type="InterPro" id="IPR002797">
    <property type="entry name" value="Polysacc_synth"/>
</dbReference>